<proteinExistence type="inferred from homology"/>
<dbReference type="GO" id="GO:0008831">
    <property type="term" value="F:dTDP-4-dehydrorhamnose reductase activity"/>
    <property type="evidence" value="ECO:0007669"/>
    <property type="project" value="UniProtKB-EC"/>
</dbReference>
<accession>A0ABV9PUS3</accession>
<dbReference type="Proteomes" id="UP001596002">
    <property type="component" value="Unassembled WGS sequence"/>
</dbReference>
<evidence type="ECO:0000313" key="4">
    <source>
        <dbReference type="EMBL" id="MFC4765795.1"/>
    </source>
</evidence>
<gene>
    <name evidence="4" type="primary">rfbD</name>
    <name evidence="4" type="ORF">ACFO8Q_00030</name>
</gene>
<comment type="function">
    <text evidence="2">Catalyzes the reduction of dTDP-6-deoxy-L-lyxo-4-hexulose to yield dTDP-L-rhamnose.</text>
</comment>
<protein>
    <recommendedName>
        <fullName evidence="2">dTDP-4-dehydrorhamnose reductase</fullName>
        <ecNumber evidence="2">1.1.1.133</ecNumber>
    </recommendedName>
</protein>
<organism evidence="4 5">
    <name type="scientific">Effusibacillus consociatus</name>
    <dbReference type="NCBI Taxonomy" id="1117041"/>
    <lineage>
        <taxon>Bacteria</taxon>
        <taxon>Bacillati</taxon>
        <taxon>Bacillota</taxon>
        <taxon>Bacilli</taxon>
        <taxon>Bacillales</taxon>
        <taxon>Alicyclobacillaceae</taxon>
        <taxon>Effusibacillus</taxon>
    </lineage>
</organism>
<comment type="caution">
    <text evidence="4">The sequence shown here is derived from an EMBL/GenBank/DDBJ whole genome shotgun (WGS) entry which is preliminary data.</text>
</comment>
<dbReference type="CDD" id="cd05254">
    <property type="entry name" value="dTDP_HR_like_SDR_e"/>
    <property type="match status" value="1"/>
</dbReference>
<keyword evidence="5" id="KW-1185">Reference proteome</keyword>
<sequence>MKIAITGANGQLGHDLVNLLSHDHQVFGLSRQVMDITNFPQVVETVQRIKPDAIIHAAAYTRVDEAEHTQDKAYLVNTYGTRNVAISAQQAGSKMIYISTDYVFDGQSSTPYKEFDSPNPLTVYGKSKLAAEEIVKNFSNKYFIVRTSWLYGQYGQNFVKTMLTLAQLRKELPVVFDQIGSPTYTVDLAYFLKDLLQTELYGIYHASNTGACSWYEFAKAVFEEAGLDIKLNPVETKDFPRPARRPAYSVLDHMAIRLNGLSDFRTWRDALKEFVGQLI</sequence>
<dbReference type="InterPro" id="IPR029903">
    <property type="entry name" value="RmlD-like-bd"/>
</dbReference>
<name>A0ABV9PUS3_9BACL</name>
<comment type="pathway">
    <text evidence="2">Carbohydrate biosynthesis; dTDP-L-rhamnose biosynthesis.</text>
</comment>
<comment type="similarity">
    <text evidence="1 2">Belongs to the dTDP-4-dehydrorhamnose reductase family.</text>
</comment>
<evidence type="ECO:0000313" key="5">
    <source>
        <dbReference type="Proteomes" id="UP001596002"/>
    </source>
</evidence>
<evidence type="ECO:0000256" key="1">
    <source>
        <dbReference type="ARBA" id="ARBA00010944"/>
    </source>
</evidence>
<evidence type="ECO:0000259" key="3">
    <source>
        <dbReference type="Pfam" id="PF04321"/>
    </source>
</evidence>
<feature type="domain" description="RmlD-like substrate binding" evidence="3">
    <location>
        <begin position="1"/>
        <end position="277"/>
    </location>
</feature>
<dbReference type="Gene3D" id="3.40.50.720">
    <property type="entry name" value="NAD(P)-binding Rossmann-like Domain"/>
    <property type="match status" value="1"/>
</dbReference>
<dbReference type="Gene3D" id="3.90.25.10">
    <property type="entry name" value="UDP-galactose 4-epimerase, domain 1"/>
    <property type="match status" value="1"/>
</dbReference>
<dbReference type="PANTHER" id="PTHR10491:SF4">
    <property type="entry name" value="METHIONINE ADENOSYLTRANSFERASE 2 SUBUNIT BETA"/>
    <property type="match status" value="1"/>
</dbReference>
<keyword evidence="2" id="KW-0521">NADP</keyword>
<dbReference type="InterPro" id="IPR005913">
    <property type="entry name" value="dTDP_dehydrorham_reduct"/>
</dbReference>
<reference evidence="5" key="1">
    <citation type="journal article" date="2019" name="Int. J. Syst. Evol. Microbiol.">
        <title>The Global Catalogue of Microorganisms (GCM) 10K type strain sequencing project: providing services to taxonomists for standard genome sequencing and annotation.</title>
        <authorList>
            <consortium name="The Broad Institute Genomics Platform"/>
            <consortium name="The Broad Institute Genome Sequencing Center for Infectious Disease"/>
            <person name="Wu L."/>
            <person name="Ma J."/>
        </authorList>
    </citation>
    <scope>NUCLEOTIDE SEQUENCE [LARGE SCALE GENOMIC DNA]</scope>
    <source>
        <strain evidence="5">WYCCWR 12678</strain>
    </source>
</reference>
<dbReference type="PANTHER" id="PTHR10491">
    <property type="entry name" value="DTDP-4-DEHYDRORHAMNOSE REDUCTASE"/>
    <property type="match status" value="1"/>
</dbReference>
<dbReference type="EMBL" id="JBHSHC010000002">
    <property type="protein sequence ID" value="MFC4765795.1"/>
    <property type="molecule type" value="Genomic_DNA"/>
</dbReference>
<evidence type="ECO:0000256" key="2">
    <source>
        <dbReference type="RuleBase" id="RU364082"/>
    </source>
</evidence>
<dbReference type="NCBIfam" id="TIGR01214">
    <property type="entry name" value="rmlD"/>
    <property type="match status" value="1"/>
</dbReference>
<dbReference type="RefSeq" id="WP_380023338.1">
    <property type="nucleotide sequence ID" value="NZ_JBHSHC010000002.1"/>
</dbReference>
<dbReference type="SUPFAM" id="SSF51735">
    <property type="entry name" value="NAD(P)-binding Rossmann-fold domains"/>
    <property type="match status" value="1"/>
</dbReference>
<dbReference type="InterPro" id="IPR036291">
    <property type="entry name" value="NAD(P)-bd_dom_sf"/>
</dbReference>
<dbReference type="EC" id="1.1.1.133" evidence="2"/>
<dbReference type="Pfam" id="PF04321">
    <property type="entry name" value="RmlD_sub_bind"/>
    <property type="match status" value="1"/>
</dbReference>
<keyword evidence="2 4" id="KW-0560">Oxidoreductase</keyword>